<evidence type="ECO:0000256" key="5">
    <source>
        <dbReference type="SAM" id="MobiDB-lite"/>
    </source>
</evidence>
<keyword evidence="1" id="KW-0540">Nuclease</keyword>
<evidence type="ECO:0000256" key="4">
    <source>
        <dbReference type="ARBA" id="ARBA00022839"/>
    </source>
</evidence>
<dbReference type="EMBL" id="LBMM01007929">
    <property type="protein sequence ID" value="KMQ89298.1"/>
    <property type="molecule type" value="Genomic_DNA"/>
</dbReference>
<keyword evidence="2" id="KW-0255">Endonuclease</keyword>
<dbReference type="InterPro" id="IPR011604">
    <property type="entry name" value="PDDEXK-like_dom_sf"/>
</dbReference>
<feature type="region of interest" description="Disordered" evidence="5">
    <location>
        <begin position="632"/>
        <end position="659"/>
    </location>
</feature>
<dbReference type="InterPro" id="IPR011335">
    <property type="entry name" value="Restrct_endonuc-II-like"/>
</dbReference>
<dbReference type="Gene3D" id="3.90.320.10">
    <property type="match status" value="1"/>
</dbReference>
<dbReference type="PaxDb" id="67767-A0A0J7KFT8"/>
<dbReference type="PANTHER" id="PTHR46609:SF8">
    <property type="entry name" value="YQAJ VIRAL RECOMBINASE DOMAIN-CONTAINING PROTEIN"/>
    <property type="match status" value="1"/>
</dbReference>
<gene>
    <name evidence="7" type="ORF">RF55_11082</name>
</gene>
<proteinExistence type="predicted"/>
<evidence type="ECO:0000313" key="8">
    <source>
        <dbReference type="Proteomes" id="UP000036403"/>
    </source>
</evidence>
<organism evidence="7 8">
    <name type="scientific">Lasius niger</name>
    <name type="common">Black garden ant</name>
    <dbReference type="NCBI Taxonomy" id="67767"/>
    <lineage>
        <taxon>Eukaryota</taxon>
        <taxon>Metazoa</taxon>
        <taxon>Ecdysozoa</taxon>
        <taxon>Arthropoda</taxon>
        <taxon>Hexapoda</taxon>
        <taxon>Insecta</taxon>
        <taxon>Pterygota</taxon>
        <taxon>Neoptera</taxon>
        <taxon>Endopterygota</taxon>
        <taxon>Hymenoptera</taxon>
        <taxon>Apocrita</taxon>
        <taxon>Aculeata</taxon>
        <taxon>Formicoidea</taxon>
        <taxon>Formicidae</taxon>
        <taxon>Formicinae</taxon>
        <taxon>Lasius</taxon>
        <taxon>Lasius</taxon>
    </lineage>
</organism>
<dbReference type="InterPro" id="IPR034720">
    <property type="entry name" value="Viral_alk_exo"/>
</dbReference>
<feature type="domain" description="Mutator-like transposase" evidence="6">
    <location>
        <begin position="150"/>
        <end position="519"/>
    </location>
</feature>
<keyword evidence="4" id="KW-0269">Exonuclease</keyword>
<dbReference type="GO" id="GO:0004527">
    <property type="term" value="F:exonuclease activity"/>
    <property type="evidence" value="ECO:0007669"/>
    <property type="project" value="UniProtKB-KW"/>
</dbReference>
<keyword evidence="8" id="KW-1185">Reference proteome</keyword>
<dbReference type="InterPro" id="IPR049012">
    <property type="entry name" value="Mutator_transp_dom"/>
</dbReference>
<dbReference type="GO" id="GO:0004519">
    <property type="term" value="F:endonuclease activity"/>
    <property type="evidence" value="ECO:0007669"/>
    <property type="project" value="UniProtKB-KW"/>
</dbReference>
<reference evidence="7 8" key="1">
    <citation type="submission" date="2015-04" db="EMBL/GenBank/DDBJ databases">
        <title>Lasius niger genome sequencing.</title>
        <authorList>
            <person name="Konorov E.A."/>
            <person name="Nikitin M.A."/>
            <person name="Kirill M.V."/>
            <person name="Chang P."/>
        </authorList>
    </citation>
    <scope>NUCLEOTIDE SEQUENCE [LARGE SCALE GENOMIC DNA]</scope>
    <source>
        <tissue evidence="7">Whole</tissue>
    </source>
</reference>
<feature type="compositionally biased region" description="Basic residues" evidence="5">
    <location>
        <begin position="640"/>
        <end position="649"/>
    </location>
</feature>
<evidence type="ECO:0000313" key="7">
    <source>
        <dbReference type="EMBL" id="KMQ89298.1"/>
    </source>
</evidence>
<evidence type="ECO:0000256" key="1">
    <source>
        <dbReference type="ARBA" id="ARBA00022722"/>
    </source>
</evidence>
<dbReference type="PANTHER" id="PTHR46609">
    <property type="entry name" value="EXONUCLEASE, PHAGE-TYPE/RECB, C-TERMINAL DOMAIN-CONTAINING PROTEIN"/>
    <property type="match status" value="1"/>
</dbReference>
<protein>
    <recommendedName>
        <fullName evidence="6">Mutator-like transposase domain-containing protein</fullName>
    </recommendedName>
</protein>
<dbReference type="SUPFAM" id="SSF52980">
    <property type="entry name" value="Restriction endonuclease-like"/>
    <property type="match status" value="1"/>
</dbReference>
<keyword evidence="3" id="KW-0378">Hydrolase</keyword>
<dbReference type="InterPro" id="IPR051703">
    <property type="entry name" value="NF-kappa-B_Signaling_Reg"/>
</dbReference>
<dbReference type="OrthoDB" id="7700226at2759"/>
<dbReference type="AlphaFoldDB" id="A0A0J7KFT8"/>
<dbReference type="Pfam" id="PF01771">
    <property type="entry name" value="Viral_alk_exo"/>
    <property type="match status" value="1"/>
</dbReference>
<accession>A0A0J7KFT8</accession>
<evidence type="ECO:0000256" key="2">
    <source>
        <dbReference type="ARBA" id="ARBA00022759"/>
    </source>
</evidence>
<name>A0A0J7KFT8_LASNI</name>
<comment type="caution">
    <text evidence="7">The sequence shown here is derived from an EMBL/GenBank/DDBJ whole genome shotgun (WGS) entry which is preliminary data.</text>
</comment>
<evidence type="ECO:0000259" key="6">
    <source>
        <dbReference type="Pfam" id="PF20700"/>
    </source>
</evidence>
<evidence type="ECO:0000256" key="3">
    <source>
        <dbReference type="ARBA" id="ARBA00022801"/>
    </source>
</evidence>
<dbReference type="Pfam" id="PF20700">
    <property type="entry name" value="Mutator"/>
    <property type="match status" value="1"/>
</dbReference>
<sequence length="764" mass="87428">MKITKDTDNESIDFCKSPNMDSKISTQVIQYLESGTYNQNDNCDDNNSLVIDNEALPDSCIQENLSEGRRIAFFLAGKLQRNRRIVDDNCDDNNSLVIDNEALLDNSCIQENLPEGRRIVDDNCDDNYSLVIDNEALPDSCCIQENLPEGRRIVDVSHMWNEIHRTFDNHSRGIECQFKDWKVIKTETKGFRTQLFFKCQMCNTEANIWSEPEDPKILDINKAVVAGTIIVGIGFAQLEELCAAMNIPCMSEKTYIKNRDILVDDFEKTAMENMKMAGQIEKQLALERNDVINGIPYITVIADGSWMKRSYGNAYDSLSGVGAIIGYHTKRILFVGVRNKYCTVCDVAERNGIKSRDHKCYKNFDRNASSTSMESDAIAEGFKSSLEMHGLIFRTVIADGDSSVYQAIIDSRPYREQMVTVKKIECTNHLLRNLCKKLKAVAETTQQKTHRKRGFVQLRNVVKSNILNIRKEVIEAIDLRKKQEQPHHDKAKELQKDILNIPSHIFGEHKRCKERGHICDLDETKKNYVPFLKLHDLYQRVEKAIIYLSAYSDSLLFKFTNNPAESFNSIICKEIGGKRINFGNRGSYNARIAGAVVQFNTQQVLTEVHNSMSKNVPPVVEILEKRRQTKVARTRESRKVNGRQKCKRKSGTDCHYGPQSQKPDLLPDIFEQLRQNHLEKLFENGKNWRQIERNTIEQSDSDLWHSLRQELLTASNFGIVCRMRLTTSCAATVKNILFPPSIDTAAMKYGREMEKIARKELAVT</sequence>
<dbReference type="Proteomes" id="UP000036403">
    <property type="component" value="Unassembled WGS sequence"/>
</dbReference>
<dbReference type="GO" id="GO:0006281">
    <property type="term" value="P:DNA repair"/>
    <property type="evidence" value="ECO:0007669"/>
    <property type="project" value="UniProtKB-ARBA"/>
</dbReference>